<reference evidence="2" key="1">
    <citation type="journal article" date="2021" name="bioRxiv">
        <title>Whole Genome Assembly and Annotation of Northern Wild Rice, Zizania palustris L., Supports a Whole Genome Duplication in the Zizania Genus.</title>
        <authorList>
            <person name="Haas M."/>
            <person name="Kono T."/>
            <person name="Macchietto M."/>
            <person name="Millas R."/>
            <person name="McGilp L."/>
            <person name="Shao M."/>
            <person name="Duquette J."/>
            <person name="Hirsch C.N."/>
            <person name="Kimball J."/>
        </authorList>
    </citation>
    <scope>NUCLEOTIDE SEQUENCE</scope>
    <source>
        <tissue evidence="2">Fresh leaf tissue</tissue>
    </source>
</reference>
<evidence type="ECO:0000256" key="1">
    <source>
        <dbReference type="SAM" id="MobiDB-lite"/>
    </source>
</evidence>
<reference evidence="2" key="2">
    <citation type="submission" date="2021-02" db="EMBL/GenBank/DDBJ databases">
        <authorList>
            <person name="Kimball J.A."/>
            <person name="Haas M.W."/>
            <person name="Macchietto M."/>
            <person name="Kono T."/>
            <person name="Duquette J."/>
            <person name="Shao M."/>
        </authorList>
    </citation>
    <scope>NUCLEOTIDE SEQUENCE</scope>
    <source>
        <tissue evidence="2">Fresh leaf tissue</tissue>
    </source>
</reference>
<name>A0A8J5X4L3_ZIZPA</name>
<accession>A0A8J5X4L3</accession>
<evidence type="ECO:0000313" key="3">
    <source>
        <dbReference type="Proteomes" id="UP000729402"/>
    </source>
</evidence>
<dbReference type="AlphaFoldDB" id="A0A8J5X4L3"/>
<protein>
    <submittedName>
        <fullName evidence="2">Uncharacterized protein</fullName>
    </submittedName>
</protein>
<gene>
    <name evidence="2" type="ORF">GUJ93_ZPchr0013g35619</name>
</gene>
<evidence type="ECO:0000313" key="2">
    <source>
        <dbReference type="EMBL" id="KAG8100023.1"/>
    </source>
</evidence>
<sequence length="71" mass="7790">MNAPMTVEIDGHTYPSVDDRSRSNNSRELGGCTRQLNGNTDRGILTAPPADQRISDKMDVEEVTTQTPTNL</sequence>
<feature type="region of interest" description="Disordered" evidence="1">
    <location>
        <begin position="1"/>
        <end position="71"/>
    </location>
</feature>
<organism evidence="2 3">
    <name type="scientific">Zizania palustris</name>
    <name type="common">Northern wild rice</name>
    <dbReference type="NCBI Taxonomy" id="103762"/>
    <lineage>
        <taxon>Eukaryota</taxon>
        <taxon>Viridiplantae</taxon>
        <taxon>Streptophyta</taxon>
        <taxon>Embryophyta</taxon>
        <taxon>Tracheophyta</taxon>
        <taxon>Spermatophyta</taxon>
        <taxon>Magnoliopsida</taxon>
        <taxon>Liliopsida</taxon>
        <taxon>Poales</taxon>
        <taxon>Poaceae</taxon>
        <taxon>BOP clade</taxon>
        <taxon>Oryzoideae</taxon>
        <taxon>Oryzeae</taxon>
        <taxon>Zizaniinae</taxon>
        <taxon>Zizania</taxon>
    </lineage>
</organism>
<dbReference type="Proteomes" id="UP000729402">
    <property type="component" value="Unassembled WGS sequence"/>
</dbReference>
<keyword evidence="3" id="KW-1185">Reference proteome</keyword>
<proteinExistence type="predicted"/>
<comment type="caution">
    <text evidence="2">The sequence shown here is derived from an EMBL/GenBank/DDBJ whole genome shotgun (WGS) entry which is preliminary data.</text>
</comment>
<dbReference type="EMBL" id="JAAALK010000079">
    <property type="protein sequence ID" value="KAG8100023.1"/>
    <property type="molecule type" value="Genomic_DNA"/>
</dbReference>